<keyword evidence="7" id="KW-0804">Transcription</keyword>
<feature type="region of interest" description="Disordered" evidence="10">
    <location>
        <begin position="1"/>
        <end position="219"/>
    </location>
</feature>
<evidence type="ECO:0000256" key="10">
    <source>
        <dbReference type="SAM" id="MobiDB-lite"/>
    </source>
</evidence>
<dbReference type="InterPro" id="IPR013087">
    <property type="entry name" value="Znf_C2H2_type"/>
</dbReference>
<feature type="compositionally biased region" description="Low complexity" evidence="10">
    <location>
        <begin position="72"/>
        <end position="81"/>
    </location>
</feature>
<dbReference type="RefSeq" id="XP_033576947.1">
    <property type="nucleotide sequence ID" value="XM_033722874.1"/>
</dbReference>
<evidence type="ECO:0000256" key="9">
    <source>
        <dbReference type="PROSITE-ProRule" id="PRU00042"/>
    </source>
</evidence>
<dbReference type="FunFam" id="3.30.160.60:FF:000176">
    <property type="entry name" value="zinc finger protein 70"/>
    <property type="match status" value="1"/>
</dbReference>
<keyword evidence="2" id="KW-0479">Metal-binding</keyword>
<evidence type="ECO:0000313" key="13">
    <source>
        <dbReference type="Proteomes" id="UP000504636"/>
    </source>
</evidence>
<dbReference type="PANTHER" id="PTHR16515:SF57">
    <property type="entry name" value="ZINC FINGER PROTEIN 154-LIKE"/>
    <property type="match status" value="1"/>
</dbReference>
<dbReference type="InterPro" id="IPR036236">
    <property type="entry name" value="Znf_C2H2_sf"/>
</dbReference>
<evidence type="ECO:0000256" key="7">
    <source>
        <dbReference type="ARBA" id="ARBA00023163"/>
    </source>
</evidence>
<evidence type="ECO:0000313" key="12">
    <source>
        <dbReference type="EMBL" id="KAF2809983.1"/>
    </source>
</evidence>
<evidence type="ECO:0000256" key="5">
    <source>
        <dbReference type="ARBA" id="ARBA00022833"/>
    </source>
</evidence>
<evidence type="ECO:0000256" key="1">
    <source>
        <dbReference type="ARBA" id="ARBA00004123"/>
    </source>
</evidence>
<evidence type="ECO:0000256" key="2">
    <source>
        <dbReference type="ARBA" id="ARBA00022723"/>
    </source>
</evidence>
<proteinExistence type="predicted"/>
<keyword evidence="8" id="KW-0539">Nucleus</keyword>
<keyword evidence="4 9" id="KW-0863">Zinc-finger</keyword>
<dbReference type="PROSITE" id="PS50157">
    <property type="entry name" value="ZINC_FINGER_C2H2_2"/>
    <property type="match status" value="2"/>
</dbReference>
<dbReference type="EMBL" id="MU003700">
    <property type="protein sequence ID" value="KAF2809983.1"/>
    <property type="molecule type" value="Genomic_DNA"/>
</dbReference>
<dbReference type="GO" id="GO:0008270">
    <property type="term" value="F:zinc ion binding"/>
    <property type="evidence" value="ECO:0007669"/>
    <property type="project" value="UniProtKB-KW"/>
</dbReference>
<keyword evidence="6" id="KW-0805">Transcription regulation</keyword>
<keyword evidence="13" id="KW-1185">Reference proteome</keyword>
<feature type="compositionally biased region" description="Polar residues" evidence="10">
    <location>
        <begin position="208"/>
        <end position="219"/>
    </location>
</feature>
<feature type="compositionally biased region" description="Basic and acidic residues" evidence="10">
    <location>
        <begin position="1"/>
        <end position="16"/>
    </location>
</feature>
<keyword evidence="3" id="KW-0677">Repeat</keyword>
<feature type="compositionally biased region" description="Low complexity" evidence="10">
    <location>
        <begin position="97"/>
        <end position="114"/>
    </location>
</feature>
<dbReference type="PROSITE" id="PS00028">
    <property type="entry name" value="ZINC_FINGER_C2H2_1"/>
    <property type="match status" value="2"/>
</dbReference>
<dbReference type="PANTHER" id="PTHR16515">
    <property type="entry name" value="PR DOMAIN ZINC FINGER PROTEIN"/>
    <property type="match status" value="1"/>
</dbReference>
<dbReference type="SUPFAM" id="SSF57667">
    <property type="entry name" value="beta-beta-alpha zinc fingers"/>
    <property type="match status" value="1"/>
</dbReference>
<feature type="domain" description="C2H2-type" evidence="11">
    <location>
        <begin position="303"/>
        <end position="330"/>
    </location>
</feature>
<sequence length="365" mass="40243">MVHASGRDREVYDHRQHQQHFYAHQNRHHVPTDVPQPPAHHYPQHQHHSQQDYHYRAPQSPPSPPVEEAHKPSLPSISSLLGIADGDRANSETAGMSPHQSQQQQQPSPSTQHPPQNPISAQQPESRPEQTAQAFGPAIVSNPRMTLPPTPPMQPESVVDGNQSPSAASTQSSVAPQPYYLGQSLNNMEPHQQRQHVPNPSMIKRHSLPSQQSMSPYNASPYVTSPYASSPGAASTGSFYSPETHPYPAAGMYQQRPLPSNFAPQQMPMPVASNPANPGNLWQHHHYISQSSQSAFPQSPDRYICPTCNKAFSRPSSLRIHSHSHTGEKPYKCPQPGCGKAFSVRSNMKRHERGCHAAGNVMSTS</sequence>
<dbReference type="GO" id="GO:0010468">
    <property type="term" value="P:regulation of gene expression"/>
    <property type="evidence" value="ECO:0007669"/>
    <property type="project" value="TreeGrafter"/>
</dbReference>
<evidence type="ECO:0000256" key="3">
    <source>
        <dbReference type="ARBA" id="ARBA00022737"/>
    </source>
</evidence>
<reference evidence="14" key="2">
    <citation type="submission" date="2020-04" db="EMBL/GenBank/DDBJ databases">
        <authorList>
            <consortium name="NCBI Genome Project"/>
        </authorList>
    </citation>
    <scope>NUCLEOTIDE SEQUENCE</scope>
    <source>
        <strain evidence="14">CBS 304.34</strain>
    </source>
</reference>
<dbReference type="Proteomes" id="UP000504636">
    <property type="component" value="Unplaced"/>
</dbReference>
<feature type="compositionally biased region" description="Polar residues" evidence="10">
    <location>
        <begin position="160"/>
        <end position="175"/>
    </location>
</feature>
<reference evidence="12 14" key="1">
    <citation type="journal article" date="2020" name="Stud. Mycol.">
        <title>101 Dothideomycetes genomes: a test case for predicting lifestyles and emergence of pathogens.</title>
        <authorList>
            <person name="Haridas S."/>
            <person name="Albert R."/>
            <person name="Binder M."/>
            <person name="Bloem J."/>
            <person name="Labutti K."/>
            <person name="Salamov A."/>
            <person name="Andreopoulos B."/>
            <person name="Baker S."/>
            <person name="Barry K."/>
            <person name="Bills G."/>
            <person name="Bluhm B."/>
            <person name="Cannon C."/>
            <person name="Castanera R."/>
            <person name="Culley D."/>
            <person name="Daum C."/>
            <person name="Ezra D."/>
            <person name="Gonzalez J."/>
            <person name="Henrissat B."/>
            <person name="Kuo A."/>
            <person name="Liang C."/>
            <person name="Lipzen A."/>
            <person name="Lutzoni F."/>
            <person name="Magnuson J."/>
            <person name="Mondo S."/>
            <person name="Nolan M."/>
            <person name="Ohm R."/>
            <person name="Pangilinan J."/>
            <person name="Park H.-J."/>
            <person name="Ramirez L."/>
            <person name="Alfaro M."/>
            <person name="Sun H."/>
            <person name="Tritt A."/>
            <person name="Yoshinaga Y."/>
            <person name="Zwiers L.-H."/>
            <person name="Turgeon B."/>
            <person name="Goodwin S."/>
            <person name="Spatafora J."/>
            <person name="Crous P."/>
            <person name="Grigoriev I."/>
        </authorList>
    </citation>
    <scope>NUCLEOTIDE SEQUENCE</scope>
    <source>
        <strain evidence="12 14">CBS 304.34</strain>
    </source>
</reference>
<comment type="subcellular location">
    <subcellularLocation>
        <location evidence="1">Nucleus</location>
    </subcellularLocation>
</comment>
<dbReference type="InterPro" id="IPR050331">
    <property type="entry name" value="Zinc_finger"/>
</dbReference>
<dbReference type="SMART" id="SM00355">
    <property type="entry name" value="ZnF_C2H2"/>
    <property type="match status" value="2"/>
</dbReference>
<feature type="compositionally biased region" description="Polar residues" evidence="10">
    <location>
        <begin position="183"/>
        <end position="198"/>
    </location>
</feature>
<evidence type="ECO:0000256" key="4">
    <source>
        <dbReference type="ARBA" id="ARBA00022771"/>
    </source>
</evidence>
<feature type="compositionally biased region" description="Polar residues" evidence="10">
    <location>
        <begin position="118"/>
        <end position="133"/>
    </location>
</feature>
<evidence type="ECO:0000256" key="6">
    <source>
        <dbReference type="ARBA" id="ARBA00023015"/>
    </source>
</evidence>
<organism evidence="12">
    <name type="scientific">Mytilinidion resinicola</name>
    <dbReference type="NCBI Taxonomy" id="574789"/>
    <lineage>
        <taxon>Eukaryota</taxon>
        <taxon>Fungi</taxon>
        <taxon>Dikarya</taxon>
        <taxon>Ascomycota</taxon>
        <taxon>Pezizomycotina</taxon>
        <taxon>Dothideomycetes</taxon>
        <taxon>Pleosporomycetidae</taxon>
        <taxon>Mytilinidiales</taxon>
        <taxon>Mytilinidiaceae</taxon>
        <taxon>Mytilinidion</taxon>
    </lineage>
</organism>
<dbReference type="GO" id="GO:0005634">
    <property type="term" value="C:nucleus"/>
    <property type="evidence" value="ECO:0007669"/>
    <property type="project" value="UniProtKB-SubCell"/>
</dbReference>
<dbReference type="Gene3D" id="3.30.160.60">
    <property type="entry name" value="Classic Zinc Finger"/>
    <property type="match status" value="2"/>
</dbReference>
<accession>A0A6A6YN24</accession>
<dbReference type="GeneID" id="54463767"/>
<dbReference type="FunFam" id="3.30.160.60:FF:000060">
    <property type="entry name" value="zinc finger protein 436"/>
    <property type="match status" value="1"/>
</dbReference>
<dbReference type="AlphaFoldDB" id="A0A6A6YN24"/>
<evidence type="ECO:0000313" key="14">
    <source>
        <dbReference type="RefSeq" id="XP_033576947.1"/>
    </source>
</evidence>
<dbReference type="OrthoDB" id="6077919at2759"/>
<keyword evidence="5" id="KW-0862">Zinc</keyword>
<evidence type="ECO:0000256" key="8">
    <source>
        <dbReference type="ARBA" id="ARBA00023242"/>
    </source>
</evidence>
<feature type="domain" description="C2H2-type" evidence="11">
    <location>
        <begin position="331"/>
        <end position="361"/>
    </location>
</feature>
<dbReference type="Pfam" id="PF00096">
    <property type="entry name" value="zf-C2H2"/>
    <property type="match status" value="2"/>
</dbReference>
<protein>
    <recommendedName>
        <fullName evidence="11">C2H2-type domain-containing protein</fullName>
    </recommendedName>
</protein>
<evidence type="ECO:0000259" key="11">
    <source>
        <dbReference type="PROSITE" id="PS50157"/>
    </source>
</evidence>
<gene>
    <name evidence="12 14" type="ORF">BDZ99DRAFT_487951</name>
</gene>
<reference evidence="14" key="3">
    <citation type="submission" date="2025-04" db="UniProtKB">
        <authorList>
            <consortium name="RefSeq"/>
        </authorList>
    </citation>
    <scope>IDENTIFICATION</scope>
    <source>
        <strain evidence="14">CBS 304.34</strain>
    </source>
</reference>
<name>A0A6A6YN24_9PEZI</name>